<dbReference type="AlphaFoldDB" id="A0A8S9NUV0"/>
<name>A0A8S9NUV0_BRACR</name>
<dbReference type="Proteomes" id="UP000712600">
    <property type="component" value="Unassembled WGS sequence"/>
</dbReference>
<protein>
    <submittedName>
        <fullName evidence="1">Uncharacterized protein</fullName>
    </submittedName>
</protein>
<evidence type="ECO:0000313" key="1">
    <source>
        <dbReference type="EMBL" id="KAF3507329.1"/>
    </source>
</evidence>
<reference evidence="1" key="1">
    <citation type="submission" date="2019-12" db="EMBL/GenBank/DDBJ databases">
        <title>Genome sequencing and annotation of Brassica cretica.</title>
        <authorList>
            <person name="Studholme D.J."/>
            <person name="Sarris P."/>
        </authorList>
    </citation>
    <scope>NUCLEOTIDE SEQUENCE</scope>
    <source>
        <strain evidence="1">PFS-109/04</strain>
        <tissue evidence="1">Leaf</tissue>
    </source>
</reference>
<comment type="caution">
    <text evidence="1">The sequence shown here is derived from an EMBL/GenBank/DDBJ whole genome shotgun (WGS) entry which is preliminary data.</text>
</comment>
<dbReference type="EMBL" id="QGKX02001521">
    <property type="protein sequence ID" value="KAF3507329.1"/>
    <property type="molecule type" value="Genomic_DNA"/>
</dbReference>
<gene>
    <name evidence="1" type="ORF">F2Q69_00009312</name>
</gene>
<accession>A0A8S9NUV0</accession>
<proteinExistence type="predicted"/>
<organism evidence="1 2">
    <name type="scientific">Brassica cretica</name>
    <name type="common">Mustard</name>
    <dbReference type="NCBI Taxonomy" id="69181"/>
    <lineage>
        <taxon>Eukaryota</taxon>
        <taxon>Viridiplantae</taxon>
        <taxon>Streptophyta</taxon>
        <taxon>Embryophyta</taxon>
        <taxon>Tracheophyta</taxon>
        <taxon>Spermatophyta</taxon>
        <taxon>Magnoliopsida</taxon>
        <taxon>eudicotyledons</taxon>
        <taxon>Gunneridae</taxon>
        <taxon>Pentapetalae</taxon>
        <taxon>rosids</taxon>
        <taxon>malvids</taxon>
        <taxon>Brassicales</taxon>
        <taxon>Brassicaceae</taxon>
        <taxon>Brassiceae</taxon>
        <taxon>Brassica</taxon>
    </lineage>
</organism>
<sequence length="138" mass="15367">MQNPSTLVEGKKKRSLCLYSLAFVKPRRCRDRVVTVYYFGRMLCRSGVVLALSFIKFDESGLGDLMVASRACFFMSKTKASRHEPGSASRCVTTGTIFRSYVHCGGNSREVAHSVQGVRIFFEICVKAFSPVVSLSHL</sequence>
<evidence type="ECO:0000313" key="2">
    <source>
        <dbReference type="Proteomes" id="UP000712600"/>
    </source>
</evidence>